<evidence type="ECO:0000313" key="1">
    <source>
        <dbReference type="EMBL" id="DAE21400.1"/>
    </source>
</evidence>
<proteinExistence type="predicted"/>
<organism evidence="1">
    <name type="scientific">Siphoviridae sp. ctE6L85</name>
    <dbReference type="NCBI Taxonomy" id="2826202"/>
    <lineage>
        <taxon>Viruses</taxon>
        <taxon>Duplodnaviria</taxon>
        <taxon>Heunggongvirae</taxon>
        <taxon>Uroviricota</taxon>
        <taxon>Caudoviricetes</taxon>
    </lineage>
</organism>
<accession>A0A8S5QQQ1</accession>
<reference evidence="1" key="1">
    <citation type="journal article" date="2021" name="Proc. Natl. Acad. Sci. U.S.A.">
        <title>A Catalog of Tens of Thousands of Viruses from Human Metagenomes Reveals Hidden Associations with Chronic Diseases.</title>
        <authorList>
            <person name="Tisza M.J."/>
            <person name="Buck C.B."/>
        </authorList>
    </citation>
    <scope>NUCLEOTIDE SEQUENCE</scope>
    <source>
        <strain evidence="1">CtE6L85</strain>
    </source>
</reference>
<sequence length="120" mass="12940">MGVRVAYGKRSKITDAIAAGVIPKDSLIITNDAEESELYFYDAAGKMKRISERKQFETISEAQAWVKTYDCVGHIISVHNGSDWVPYIVTSDGVLTPIDAGGGSSEEIKIIDGGTARGTE</sequence>
<dbReference type="EMBL" id="BK015711">
    <property type="protein sequence ID" value="DAE21400.1"/>
    <property type="molecule type" value="Genomic_DNA"/>
</dbReference>
<protein>
    <submittedName>
        <fullName evidence="1">Uncharacterized protein</fullName>
    </submittedName>
</protein>
<name>A0A8S5QQQ1_9CAUD</name>